<feature type="active site" description="Nucleophile; for glutaminase activity" evidence="7">
    <location>
        <position position="152"/>
    </location>
</feature>
<organism evidence="11 12">
    <name type="scientific">Methylocaldum marinum</name>
    <dbReference type="NCBI Taxonomy" id="1432792"/>
    <lineage>
        <taxon>Bacteria</taxon>
        <taxon>Pseudomonadati</taxon>
        <taxon>Pseudomonadota</taxon>
        <taxon>Gammaproteobacteria</taxon>
        <taxon>Methylococcales</taxon>
        <taxon>Methylococcaceae</taxon>
        <taxon>Methylocaldum</taxon>
    </lineage>
</organism>
<dbReference type="SUPFAM" id="SSF56317">
    <property type="entry name" value="Carbon-nitrogen hydrolase"/>
    <property type="match status" value="1"/>
</dbReference>
<dbReference type="Gene3D" id="3.60.110.10">
    <property type="entry name" value="Carbon-nitrogen hydrolase"/>
    <property type="match status" value="1"/>
</dbReference>
<accession>A0A286P3E9</accession>
<evidence type="ECO:0000256" key="4">
    <source>
        <dbReference type="ARBA" id="ARBA00022741"/>
    </source>
</evidence>
<comment type="catalytic activity">
    <reaction evidence="7 8">
        <text>deamido-NAD(+) + L-glutamine + ATP + H2O = L-glutamate + AMP + diphosphate + NAD(+) + H(+)</text>
        <dbReference type="Rhea" id="RHEA:24384"/>
        <dbReference type="ChEBI" id="CHEBI:15377"/>
        <dbReference type="ChEBI" id="CHEBI:15378"/>
        <dbReference type="ChEBI" id="CHEBI:29985"/>
        <dbReference type="ChEBI" id="CHEBI:30616"/>
        <dbReference type="ChEBI" id="CHEBI:33019"/>
        <dbReference type="ChEBI" id="CHEBI:57540"/>
        <dbReference type="ChEBI" id="CHEBI:58359"/>
        <dbReference type="ChEBI" id="CHEBI:58437"/>
        <dbReference type="ChEBI" id="CHEBI:456215"/>
        <dbReference type="EC" id="6.3.5.1"/>
    </reaction>
</comment>
<feature type="binding site" evidence="7">
    <location>
        <position position="195"/>
    </location>
    <ligand>
        <name>L-glutamine</name>
        <dbReference type="ChEBI" id="CHEBI:58359"/>
    </ligand>
</feature>
<dbReference type="InterPro" id="IPR014445">
    <property type="entry name" value="Gln-dep_NAD_synthase"/>
</dbReference>
<comment type="similarity">
    <text evidence="2 7 8">In the C-terminal section; belongs to the NAD synthetase family.</text>
</comment>
<dbReference type="InterPro" id="IPR003694">
    <property type="entry name" value="NAD_synthase"/>
</dbReference>
<keyword evidence="12" id="KW-1185">Reference proteome</keyword>
<evidence type="ECO:0000256" key="6">
    <source>
        <dbReference type="ARBA" id="ARBA00023027"/>
    </source>
</evidence>
<feature type="binding site" evidence="7">
    <location>
        <begin position="308"/>
        <end position="315"/>
    </location>
    <ligand>
        <name>ATP</name>
        <dbReference type="ChEBI" id="CHEBI:30616"/>
    </ligand>
</feature>
<feature type="binding site" evidence="7">
    <location>
        <position position="415"/>
    </location>
    <ligand>
        <name>ATP</name>
        <dbReference type="ChEBI" id="CHEBI:30616"/>
    </ligand>
</feature>
<dbReference type="GO" id="GO:0004359">
    <property type="term" value="F:glutaminase activity"/>
    <property type="evidence" value="ECO:0007669"/>
    <property type="project" value="InterPro"/>
</dbReference>
<dbReference type="CDD" id="cd07570">
    <property type="entry name" value="GAT_Gln-NAD-synth"/>
    <property type="match status" value="1"/>
</dbReference>
<dbReference type="PROSITE" id="PS50263">
    <property type="entry name" value="CN_HYDROLASE"/>
    <property type="match status" value="1"/>
</dbReference>
<comment type="pathway">
    <text evidence="1 7 8">Cofactor biosynthesis; NAD(+) biosynthesis; NAD(+) from deamido-NAD(+) (L-Gln route): step 1/1.</text>
</comment>
<dbReference type="GO" id="GO:0003952">
    <property type="term" value="F:NAD+ synthase (glutamine-hydrolyzing) activity"/>
    <property type="evidence" value="ECO:0007669"/>
    <property type="project" value="UniProtKB-UniRule"/>
</dbReference>
<dbReference type="CDD" id="cd00553">
    <property type="entry name" value="NAD_synthase"/>
    <property type="match status" value="1"/>
</dbReference>
<evidence type="ECO:0000259" key="10">
    <source>
        <dbReference type="PROSITE" id="PS50263"/>
    </source>
</evidence>
<dbReference type="KEGG" id="mmai:sS8_0203"/>
<dbReference type="UniPathway" id="UPA00253">
    <property type="reaction ID" value="UER00334"/>
</dbReference>
<dbReference type="EMBL" id="AP017928">
    <property type="protein sequence ID" value="BBA32171.1"/>
    <property type="molecule type" value="Genomic_DNA"/>
</dbReference>
<dbReference type="NCBIfam" id="TIGR00552">
    <property type="entry name" value="nadE"/>
    <property type="match status" value="1"/>
</dbReference>
<evidence type="ECO:0000256" key="2">
    <source>
        <dbReference type="ARBA" id="ARBA00007145"/>
    </source>
</evidence>
<reference evidence="11 12" key="1">
    <citation type="submission" date="2016-12" db="EMBL/GenBank/DDBJ databases">
        <title>Genome sequencing of Methylocaldum marinum.</title>
        <authorList>
            <person name="Takeuchi M."/>
            <person name="Kamagata Y."/>
            <person name="Hiraoka S."/>
            <person name="Oshima K."/>
            <person name="Hattori M."/>
            <person name="Iwasaki W."/>
        </authorList>
    </citation>
    <scope>NUCLEOTIDE SEQUENCE [LARGE SCALE GENOMIC DNA]</scope>
    <source>
        <strain evidence="11 12">S8</strain>
    </source>
</reference>
<dbReference type="Proteomes" id="UP000266313">
    <property type="component" value="Chromosome"/>
</dbReference>
<dbReference type="InterPro" id="IPR036526">
    <property type="entry name" value="C-N_Hydrolase_sf"/>
</dbReference>
<keyword evidence="6 7" id="KW-0520">NAD</keyword>
<evidence type="ECO:0000256" key="5">
    <source>
        <dbReference type="ARBA" id="ARBA00022840"/>
    </source>
</evidence>
<dbReference type="EC" id="6.3.5.1" evidence="7 8"/>
<dbReference type="Pfam" id="PF02540">
    <property type="entry name" value="NAD_synthase"/>
    <property type="match status" value="1"/>
</dbReference>
<dbReference type="HAMAP" id="MF_02090">
    <property type="entry name" value="NadE_glutamine_dep"/>
    <property type="match status" value="1"/>
</dbReference>
<dbReference type="SUPFAM" id="SSF52402">
    <property type="entry name" value="Adenine nucleotide alpha hydrolases-like"/>
    <property type="match status" value="1"/>
</dbReference>
<keyword evidence="3 7" id="KW-0436">Ligase</keyword>
<evidence type="ECO:0000313" key="11">
    <source>
        <dbReference type="EMBL" id="BBA32171.1"/>
    </source>
</evidence>
<dbReference type="PIRSF" id="PIRSF006630">
    <property type="entry name" value="NADS_GAT"/>
    <property type="match status" value="1"/>
</dbReference>
<sequence>MSQLTLCLAQLNFTVGDLAGNADKMIEVIRRAGNRADLIVFSELGLTGYYPMDLLDLPYFIDAQQEPLARIAAATRGVKAAAAVGFVDRNPGRTGKALHNSVVVFEDGREIFKYHKQLLPTYSVFDEDRHFEPGTHPGIFTFRGVNLGLAICEDIWNDLGVEGRVEYADDPVQSLASAGVQVVVSVNASPSHAGKVPERTAAFRRFADWQLPLVYVNQVGGNNEIQYDGNSFANNRKGEIVQQLPAFGEGLGFLDVVPTGGRGFDICGQDPAIPPSAPICGPGFYHAQISQGLRDYVRKCGFGKVVVGSSGGIDSAVTLALAAEALEPENVVAITMPSRHSSQGSVTDSEALCRALGVPLLYRSIEPDYALACSEFERAFGTPPSRLTRENMQARIRGRVLMEYSNHFGHLLLTTGNKSEMSVGYATLYGDMSGGLNLIGDLWKMEVYALAEHINAIAGRELIPRGIIEKAPSAELADGQRDEDSLPPYPVLDALLKLILEPDLLTADERAEALALAGRAGPDIRQKVVGMVKNAEFKRWQAPPIIRVHRRAFGFGRRMPLAQRFVPSATDIMRNSG</sequence>
<dbReference type="Gene3D" id="3.40.50.620">
    <property type="entry name" value="HUPs"/>
    <property type="match status" value="1"/>
</dbReference>
<dbReference type="GO" id="GO:0005524">
    <property type="term" value="F:ATP binding"/>
    <property type="evidence" value="ECO:0007669"/>
    <property type="project" value="UniProtKB-UniRule"/>
</dbReference>
<feature type="active site" description="Proton acceptor; for glutaminase activity" evidence="7">
    <location>
        <position position="43"/>
    </location>
</feature>
<feature type="binding site" evidence="7">
    <location>
        <position position="122"/>
    </location>
    <ligand>
        <name>L-glutamine</name>
        <dbReference type="ChEBI" id="CHEBI:58359"/>
    </ligand>
</feature>
<dbReference type="FunFam" id="3.40.50.620:FF:000106">
    <property type="entry name" value="Glutamine-dependent NAD(+) synthetase"/>
    <property type="match status" value="1"/>
</dbReference>
<dbReference type="PANTHER" id="PTHR23090">
    <property type="entry name" value="NH 3 /GLUTAMINE-DEPENDENT NAD + SYNTHETASE"/>
    <property type="match status" value="1"/>
</dbReference>
<comment type="similarity">
    <text evidence="9">Belongs to the NAD synthetase family.</text>
</comment>
<dbReference type="PANTHER" id="PTHR23090:SF9">
    <property type="entry name" value="GLUTAMINE-DEPENDENT NAD(+) SYNTHETASE"/>
    <property type="match status" value="1"/>
</dbReference>
<dbReference type="GO" id="GO:0005737">
    <property type="term" value="C:cytoplasm"/>
    <property type="evidence" value="ECO:0007669"/>
    <property type="project" value="InterPro"/>
</dbReference>
<dbReference type="NCBIfam" id="NF010588">
    <property type="entry name" value="PRK13981.1"/>
    <property type="match status" value="1"/>
</dbReference>
<feature type="binding site" evidence="7">
    <location>
        <position position="189"/>
    </location>
    <ligand>
        <name>L-glutamine</name>
        <dbReference type="ChEBI" id="CHEBI:58359"/>
    </ligand>
</feature>
<evidence type="ECO:0000313" key="12">
    <source>
        <dbReference type="Proteomes" id="UP000266313"/>
    </source>
</evidence>
<dbReference type="Pfam" id="PF00795">
    <property type="entry name" value="CN_hydrolase"/>
    <property type="match status" value="1"/>
</dbReference>
<gene>
    <name evidence="7" type="primary">nadE</name>
    <name evidence="11" type="ORF">sS8_0203</name>
</gene>
<keyword evidence="5 7" id="KW-0067">ATP-binding</keyword>
<feature type="binding site" evidence="7">
    <location>
        <position position="391"/>
    </location>
    <ligand>
        <name>deamido-NAD(+)</name>
        <dbReference type="ChEBI" id="CHEBI:58437"/>
        <note>ligand shared between two neighboring subunits</note>
    </ligand>
</feature>
<dbReference type="GO" id="GO:0009435">
    <property type="term" value="P:NAD+ biosynthetic process"/>
    <property type="evidence" value="ECO:0007669"/>
    <property type="project" value="UniProtKB-UniRule"/>
</dbReference>
<evidence type="ECO:0000256" key="1">
    <source>
        <dbReference type="ARBA" id="ARBA00005188"/>
    </source>
</evidence>
<name>A0A286P3E9_9GAMM</name>
<proteinExistence type="inferred from homology"/>
<protein>
    <recommendedName>
        <fullName evidence="7 8">Glutamine-dependent NAD(+) synthetase</fullName>
        <ecNumber evidence="7 8">6.3.5.1</ecNumber>
    </recommendedName>
    <alternativeName>
        <fullName evidence="7 8">NAD(+) synthase [glutamine-hydrolyzing]</fullName>
    </alternativeName>
</protein>
<evidence type="ECO:0000256" key="3">
    <source>
        <dbReference type="ARBA" id="ARBA00022598"/>
    </source>
</evidence>
<dbReference type="GO" id="GO:0008795">
    <property type="term" value="F:NAD+ synthase activity"/>
    <property type="evidence" value="ECO:0007669"/>
    <property type="project" value="UniProtKB-UniRule"/>
</dbReference>
<dbReference type="RefSeq" id="WP_119628013.1">
    <property type="nucleotide sequence ID" value="NZ_AP017928.1"/>
</dbReference>
<feature type="binding site" evidence="7">
    <location>
        <position position="420"/>
    </location>
    <ligand>
        <name>deamido-NAD(+)</name>
        <dbReference type="ChEBI" id="CHEBI:58437"/>
        <note>ligand shared between two neighboring subunits</note>
    </ligand>
</feature>
<feature type="active site" description="For glutaminase activity" evidence="7">
    <location>
        <position position="116"/>
    </location>
</feature>
<keyword evidence="4 7" id="KW-0547">Nucleotide-binding</keyword>
<evidence type="ECO:0000256" key="8">
    <source>
        <dbReference type="PIRNR" id="PIRNR006630"/>
    </source>
</evidence>
<feature type="binding site" evidence="7">
    <location>
        <position position="538"/>
    </location>
    <ligand>
        <name>deamido-NAD(+)</name>
        <dbReference type="ChEBI" id="CHEBI:58437"/>
        <note>ligand shared between two neighboring subunits</note>
    </ligand>
</feature>
<dbReference type="InterPro" id="IPR003010">
    <property type="entry name" value="C-N_Hydrolase"/>
</dbReference>
<dbReference type="InterPro" id="IPR022310">
    <property type="entry name" value="NAD/GMP_synthase"/>
</dbReference>
<comment type="caution">
    <text evidence="7">Lacks conserved residue(s) required for the propagation of feature annotation.</text>
</comment>
<dbReference type="AlphaFoldDB" id="A0A286P3E9"/>
<comment type="function">
    <text evidence="7">Catalyzes the ATP-dependent amidation of deamido-NAD to form NAD. Uses L-glutamine as a nitrogen source.</text>
</comment>
<evidence type="ECO:0000256" key="7">
    <source>
        <dbReference type="HAMAP-Rule" id="MF_02090"/>
    </source>
</evidence>
<dbReference type="InterPro" id="IPR014729">
    <property type="entry name" value="Rossmann-like_a/b/a_fold"/>
</dbReference>
<evidence type="ECO:0000256" key="9">
    <source>
        <dbReference type="RuleBase" id="RU003811"/>
    </source>
</evidence>
<dbReference type="OrthoDB" id="9760188at2"/>
<feature type="domain" description="CN hydrolase" evidence="10">
    <location>
        <begin position="4"/>
        <end position="258"/>
    </location>
</feature>